<dbReference type="RefSeq" id="WP_345083233.1">
    <property type="nucleotide sequence ID" value="NZ_BAABFA010000015.1"/>
</dbReference>
<sequence>MLRRAHYMICLCMMLAWARPGSVYAQAQPVPDSLSVFSQPISLDPVMIKSSFDVNAFIRRVKNDTTFYKAFRSMHLVPYTSVNDIAVYDKKGRVTASQHSKARQDIENNCRTMTFTEQRTTGDYYKKNGENNYYTTALFDYLFVTKGKVCNEDDIVAGKMHAYGEGRMEKSKYELKQLIFNPGSKVAGIPFMADRASIFDEDEARKYDFKISQVALDGVDCYMFRITPKKGYERKVIYNELTTWFRRSDHTILARDHSLSYSTLVYDFDVTMKVRTVQIGEKIYPSYISYNGDWHIFTKKRERVKFTVGISY</sequence>
<reference evidence="3" key="1">
    <citation type="journal article" date="2019" name="Int. J. Syst. Evol. Microbiol.">
        <title>The Global Catalogue of Microorganisms (GCM) 10K type strain sequencing project: providing services to taxonomists for standard genome sequencing and annotation.</title>
        <authorList>
            <consortium name="The Broad Institute Genomics Platform"/>
            <consortium name="The Broad Institute Genome Sequencing Center for Infectious Disease"/>
            <person name="Wu L."/>
            <person name="Ma J."/>
        </authorList>
    </citation>
    <scope>NUCLEOTIDE SEQUENCE [LARGE SCALE GENOMIC DNA]</scope>
    <source>
        <strain evidence="3">JCM 32105</strain>
    </source>
</reference>
<protein>
    <submittedName>
        <fullName evidence="2">Uncharacterized protein</fullName>
    </submittedName>
</protein>
<accession>A0ABP8NK07</accession>
<name>A0ABP8NK07_9BACT</name>
<evidence type="ECO:0000313" key="2">
    <source>
        <dbReference type="EMBL" id="GAA4467175.1"/>
    </source>
</evidence>
<dbReference type="Proteomes" id="UP001500067">
    <property type="component" value="Unassembled WGS sequence"/>
</dbReference>
<organism evidence="2 3">
    <name type="scientific">Nemorincola caseinilytica</name>
    <dbReference type="NCBI Taxonomy" id="2054315"/>
    <lineage>
        <taxon>Bacteria</taxon>
        <taxon>Pseudomonadati</taxon>
        <taxon>Bacteroidota</taxon>
        <taxon>Chitinophagia</taxon>
        <taxon>Chitinophagales</taxon>
        <taxon>Chitinophagaceae</taxon>
        <taxon>Nemorincola</taxon>
    </lineage>
</organism>
<gene>
    <name evidence="2" type="ORF">GCM10023093_22560</name>
</gene>
<feature type="chain" id="PRO_5046695025" evidence="1">
    <location>
        <begin position="26"/>
        <end position="312"/>
    </location>
</feature>
<comment type="caution">
    <text evidence="2">The sequence shown here is derived from an EMBL/GenBank/DDBJ whole genome shotgun (WGS) entry which is preliminary data.</text>
</comment>
<feature type="signal peptide" evidence="1">
    <location>
        <begin position="1"/>
        <end position="25"/>
    </location>
</feature>
<keyword evidence="1" id="KW-0732">Signal</keyword>
<proteinExistence type="predicted"/>
<dbReference type="EMBL" id="BAABFA010000015">
    <property type="protein sequence ID" value="GAA4467175.1"/>
    <property type="molecule type" value="Genomic_DNA"/>
</dbReference>
<keyword evidence="3" id="KW-1185">Reference proteome</keyword>
<evidence type="ECO:0000256" key="1">
    <source>
        <dbReference type="SAM" id="SignalP"/>
    </source>
</evidence>
<evidence type="ECO:0000313" key="3">
    <source>
        <dbReference type="Proteomes" id="UP001500067"/>
    </source>
</evidence>